<sequence length="104" mass="11940">MIGFLLKVNQVNCHVLASTVSCNIVLAHKMITANPYKNLNELCCKLNCGHMVLKFTFRVSQNLQILILLFVYMQVRKDMAVLICETGVLIFFNCIFNRPDMKKL</sequence>
<dbReference type="AlphaFoldDB" id="A0AAE0BA20"/>
<comment type="caution">
    <text evidence="2">The sequence shown here is derived from an EMBL/GenBank/DDBJ whole genome shotgun (WGS) entry which is preliminary data.</text>
</comment>
<keyword evidence="1" id="KW-1133">Transmembrane helix</keyword>
<evidence type="ECO:0000256" key="1">
    <source>
        <dbReference type="SAM" id="Phobius"/>
    </source>
</evidence>
<dbReference type="PROSITE" id="PS51257">
    <property type="entry name" value="PROKAR_LIPOPROTEIN"/>
    <property type="match status" value="1"/>
</dbReference>
<proteinExistence type="predicted"/>
<keyword evidence="1" id="KW-0812">Transmembrane</keyword>
<evidence type="ECO:0000313" key="3">
    <source>
        <dbReference type="Proteomes" id="UP001281410"/>
    </source>
</evidence>
<reference evidence="2" key="1">
    <citation type="journal article" date="2023" name="Plant J.">
        <title>Genome sequences and population genomics provide insights into the demographic history, inbreeding, and mutation load of two 'living fossil' tree species of Dipteronia.</title>
        <authorList>
            <person name="Feng Y."/>
            <person name="Comes H.P."/>
            <person name="Chen J."/>
            <person name="Zhu S."/>
            <person name="Lu R."/>
            <person name="Zhang X."/>
            <person name="Li P."/>
            <person name="Qiu J."/>
            <person name="Olsen K.M."/>
            <person name="Qiu Y."/>
        </authorList>
    </citation>
    <scope>NUCLEOTIDE SEQUENCE</scope>
    <source>
        <strain evidence="2">NBL</strain>
    </source>
</reference>
<accession>A0AAE0BA20</accession>
<dbReference type="EMBL" id="JANJYJ010000001">
    <property type="protein sequence ID" value="KAK3232055.1"/>
    <property type="molecule type" value="Genomic_DNA"/>
</dbReference>
<keyword evidence="3" id="KW-1185">Reference proteome</keyword>
<dbReference type="Proteomes" id="UP001281410">
    <property type="component" value="Unassembled WGS sequence"/>
</dbReference>
<feature type="transmembrane region" description="Helical" evidence="1">
    <location>
        <begin position="79"/>
        <end position="96"/>
    </location>
</feature>
<protein>
    <submittedName>
        <fullName evidence="2">Uncharacterized protein</fullName>
    </submittedName>
</protein>
<organism evidence="2 3">
    <name type="scientific">Dipteronia sinensis</name>
    <dbReference type="NCBI Taxonomy" id="43782"/>
    <lineage>
        <taxon>Eukaryota</taxon>
        <taxon>Viridiplantae</taxon>
        <taxon>Streptophyta</taxon>
        <taxon>Embryophyta</taxon>
        <taxon>Tracheophyta</taxon>
        <taxon>Spermatophyta</taxon>
        <taxon>Magnoliopsida</taxon>
        <taxon>eudicotyledons</taxon>
        <taxon>Gunneridae</taxon>
        <taxon>Pentapetalae</taxon>
        <taxon>rosids</taxon>
        <taxon>malvids</taxon>
        <taxon>Sapindales</taxon>
        <taxon>Sapindaceae</taxon>
        <taxon>Hippocastanoideae</taxon>
        <taxon>Acereae</taxon>
        <taxon>Dipteronia</taxon>
    </lineage>
</organism>
<gene>
    <name evidence="2" type="ORF">Dsin_003936</name>
</gene>
<evidence type="ECO:0000313" key="2">
    <source>
        <dbReference type="EMBL" id="KAK3232055.1"/>
    </source>
</evidence>
<keyword evidence="1" id="KW-0472">Membrane</keyword>
<name>A0AAE0BA20_9ROSI</name>